<evidence type="ECO:0000256" key="2">
    <source>
        <dbReference type="ARBA" id="ARBA00022475"/>
    </source>
</evidence>
<evidence type="ECO:0000256" key="5">
    <source>
        <dbReference type="ARBA" id="ARBA00022741"/>
    </source>
</evidence>
<evidence type="ECO:0000256" key="10">
    <source>
        <dbReference type="ARBA" id="ARBA00023136"/>
    </source>
</evidence>
<keyword evidence="7 11" id="KW-0630">Potassium</keyword>
<evidence type="ECO:0000256" key="1">
    <source>
        <dbReference type="ARBA" id="ARBA00022448"/>
    </source>
</evidence>
<comment type="similarity">
    <text evidence="11">Belongs to the KdpC family.</text>
</comment>
<sequence>MSNRTTASYPGATGVSYLAVAIRASLVFIVLCGILYPFATTGIAQLIMPRNANGSLVKDSSGNVVGSELIGQKFADPKYFQGRVSSIDYHAAGSGSNNYAPSNPDMLQRVKDSIEAWKHDNPDVPVSKLPIALITNSGSGLDPHITPASAEVQIPRISKLTGLAADELEKLVDKHTEGRDLGLFGEPRINVLKLNLDLQTLLKS</sequence>
<keyword evidence="9 11" id="KW-0406">Ion transport</keyword>
<keyword evidence="6 11" id="KW-0067">ATP-binding</keyword>
<keyword evidence="3 11" id="KW-0633">Potassium transport</keyword>
<evidence type="ECO:0000256" key="11">
    <source>
        <dbReference type="HAMAP-Rule" id="MF_00276"/>
    </source>
</evidence>
<gene>
    <name evidence="11 12" type="primary">kdpC</name>
    <name evidence="12" type="ORF">FPL14_17690</name>
</gene>
<evidence type="ECO:0000256" key="9">
    <source>
        <dbReference type="ARBA" id="ARBA00023065"/>
    </source>
</evidence>
<dbReference type="GO" id="GO:0005524">
    <property type="term" value="F:ATP binding"/>
    <property type="evidence" value="ECO:0007669"/>
    <property type="project" value="UniProtKB-UniRule"/>
</dbReference>
<dbReference type="InterPro" id="IPR003820">
    <property type="entry name" value="KdpC"/>
</dbReference>
<evidence type="ECO:0000313" key="13">
    <source>
        <dbReference type="Proteomes" id="UP000515679"/>
    </source>
</evidence>
<dbReference type="KEGG" id="cchl:FPL14_17690"/>
<dbReference type="Proteomes" id="UP000515679">
    <property type="component" value="Chromosome"/>
</dbReference>
<keyword evidence="4 11" id="KW-0812">Transmembrane</keyword>
<evidence type="ECO:0000256" key="4">
    <source>
        <dbReference type="ARBA" id="ARBA00022692"/>
    </source>
</evidence>
<name>A0A7G5C0T1_9BACL</name>
<evidence type="ECO:0000256" key="8">
    <source>
        <dbReference type="ARBA" id="ARBA00022989"/>
    </source>
</evidence>
<keyword evidence="13" id="KW-1185">Reference proteome</keyword>
<accession>A0A7G5C0T1</accession>
<keyword evidence="1 11" id="KW-0813">Transport</keyword>
<keyword evidence="10 11" id="KW-0472">Membrane</keyword>
<dbReference type="PANTHER" id="PTHR30042">
    <property type="entry name" value="POTASSIUM-TRANSPORTING ATPASE C CHAIN"/>
    <property type="match status" value="1"/>
</dbReference>
<dbReference type="GO" id="GO:0008556">
    <property type="term" value="F:P-type potassium transmembrane transporter activity"/>
    <property type="evidence" value="ECO:0007669"/>
    <property type="project" value="InterPro"/>
</dbReference>
<dbReference type="PANTHER" id="PTHR30042:SF2">
    <property type="entry name" value="POTASSIUM-TRANSPORTING ATPASE KDPC SUBUNIT"/>
    <property type="match status" value="1"/>
</dbReference>
<dbReference type="EMBL" id="CP041969">
    <property type="protein sequence ID" value="QMV42815.1"/>
    <property type="molecule type" value="Genomic_DNA"/>
</dbReference>
<keyword evidence="2 11" id="KW-1003">Cell membrane</keyword>
<comment type="function">
    <text evidence="11">Part of the high-affinity ATP-driven potassium transport (or Kdp) system, which catalyzes the hydrolysis of ATP coupled with the electrogenic transport of potassium into the cytoplasm. This subunit acts as a catalytic chaperone that increases the ATP-binding affinity of the ATP-hydrolyzing subunit KdpB by the formation of a transient KdpB/KdpC/ATP ternary complex.</text>
</comment>
<organism evidence="12 13">
    <name type="scientific">Cohnella cholangitidis</name>
    <dbReference type="NCBI Taxonomy" id="2598458"/>
    <lineage>
        <taxon>Bacteria</taxon>
        <taxon>Bacillati</taxon>
        <taxon>Bacillota</taxon>
        <taxon>Bacilli</taxon>
        <taxon>Bacillales</taxon>
        <taxon>Paenibacillaceae</taxon>
        <taxon>Cohnella</taxon>
    </lineage>
</organism>
<comment type="subcellular location">
    <subcellularLocation>
        <location evidence="11">Cell membrane</location>
        <topology evidence="11">Single-pass membrane protein</topology>
    </subcellularLocation>
</comment>
<evidence type="ECO:0000256" key="7">
    <source>
        <dbReference type="ARBA" id="ARBA00022958"/>
    </source>
</evidence>
<keyword evidence="5 11" id="KW-0547">Nucleotide-binding</keyword>
<dbReference type="HAMAP" id="MF_00276">
    <property type="entry name" value="KdpC"/>
    <property type="match status" value="1"/>
</dbReference>
<dbReference type="RefSeq" id="WP_182299041.1">
    <property type="nucleotide sequence ID" value="NZ_CP041969.1"/>
</dbReference>
<dbReference type="GO" id="GO:0005886">
    <property type="term" value="C:plasma membrane"/>
    <property type="evidence" value="ECO:0007669"/>
    <property type="project" value="UniProtKB-SubCell"/>
</dbReference>
<dbReference type="NCBIfam" id="NF001454">
    <property type="entry name" value="PRK00315.1"/>
    <property type="match status" value="1"/>
</dbReference>
<protein>
    <recommendedName>
        <fullName evidence="11">Potassium-transporting ATPase KdpC subunit</fullName>
    </recommendedName>
    <alternativeName>
        <fullName evidence="11">ATP phosphohydrolase [potassium-transporting] C chain</fullName>
    </alternativeName>
    <alternativeName>
        <fullName evidence="11">Potassium-binding and translocating subunit C</fullName>
    </alternativeName>
    <alternativeName>
        <fullName evidence="11">Potassium-translocating ATPase C chain</fullName>
    </alternativeName>
</protein>
<comment type="subunit">
    <text evidence="11">The system is composed of three essential subunits: KdpA, KdpB and KdpC.</text>
</comment>
<dbReference type="Pfam" id="PF02669">
    <property type="entry name" value="KdpC"/>
    <property type="match status" value="1"/>
</dbReference>
<proteinExistence type="inferred from homology"/>
<keyword evidence="8 11" id="KW-1133">Transmembrane helix</keyword>
<evidence type="ECO:0000256" key="6">
    <source>
        <dbReference type="ARBA" id="ARBA00022840"/>
    </source>
</evidence>
<evidence type="ECO:0000313" key="12">
    <source>
        <dbReference type="EMBL" id="QMV42815.1"/>
    </source>
</evidence>
<reference evidence="12 13" key="1">
    <citation type="submission" date="2019-07" db="EMBL/GenBank/DDBJ databases">
        <authorList>
            <person name="Kim J.K."/>
            <person name="Cheong H.-M."/>
            <person name="Choi Y."/>
            <person name="Hwang K.J."/>
            <person name="Lee S."/>
            <person name="Choi C."/>
        </authorList>
    </citation>
    <scope>NUCLEOTIDE SEQUENCE [LARGE SCALE GENOMIC DNA]</scope>
    <source>
        <strain evidence="12 13">KS 22</strain>
    </source>
</reference>
<feature type="transmembrane region" description="Helical" evidence="11">
    <location>
        <begin position="20"/>
        <end position="39"/>
    </location>
</feature>
<evidence type="ECO:0000256" key="3">
    <source>
        <dbReference type="ARBA" id="ARBA00022538"/>
    </source>
</evidence>
<dbReference type="NCBIfam" id="TIGR00681">
    <property type="entry name" value="kdpC"/>
    <property type="match status" value="1"/>
</dbReference>
<dbReference type="AlphaFoldDB" id="A0A7G5C0T1"/>
<dbReference type="PIRSF" id="PIRSF001296">
    <property type="entry name" value="K_ATPase_KdpC"/>
    <property type="match status" value="1"/>
</dbReference>